<dbReference type="UniPathway" id="UPA00362"/>
<dbReference type="GO" id="GO:0051287">
    <property type="term" value="F:NAD binding"/>
    <property type="evidence" value="ECO:0007669"/>
    <property type="project" value="InterPro"/>
</dbReference>
<dbReference type="AlphaFoldDB" id="A0A078AFW5"/>
<dbReference type="Gene3D" id="1.10.1040.10">
    <property type="entry name" value="N-(1-d-carboxylethyl)-l-norvaline Dehydrogenase, domain 2"/>
    <property type="match status" value="1"/>
</dbReference>
<dbReference type="Gene3D" id="2.40.160.120">
    <property type="match status" value="1"/>
</dbReference>
<dbReference type="NCBIfam" id="TIGR01692">
    <property type="entry name" value="HIBADH"/>
    <property type="match status" value="1"/>
</dbReference>
<dbReference type="InterPro" id="IPR029154">
    <property type="entry name" value="HIBADH-like_NADP-bd"/>
</dbReference>
<dbReference type="GO" id="GO:0008442">
    <property type="term" value="F:3-hydroxyisobutyrate dehydrogenase activity"/>
    <property type="evidence" value="ECO:0007669"/>
    <property type="project" value="UniProtKB-EC"/>
</dbReference>
<dbReference type="InterPro" id="IPR006115">
    <property type="entry name" value="6PGDH_NADP-bd"/>
</dbReference>
<dbReference type="GO" id="GO:0008289">
    <property type="term" value="F:lipid binding"/>
    <property type="evidence" value="ECO:0007669"/>
    <property type="project" value="InterPro"/>
</dbReference>
<dbReference type="PANTHER" id="PTHR22981">
    <property type="entry name" value="3-HYDROXYISOBUTYRATE DEHYDROGENASE-RELATED"/>
    <property type="match status" value="1"/>
</dbReference>
<keyword evidence="11" id="KW-1185">Reference proteome</keyword>
<comment type="similarity">
    <text evidence="2">Belongs to the HIBADH-related family. 3-hydroxyisobutyrate dehydrogenase subfamily.</text>
</comment>
<evidence type="ECO:0000256" key="4">
    <source>
        <dbReference type="ARBA" id="ARBA00022456"/>
    </source>
</evidence>
<dbReference type="Pfam" id="PF14833">
    <property type="entry name" value="NAD_binding_11"/>
    <property type="match status" value="1"/>
</dbReference>
<comment type="catalytic activity">
    <reaction evidence="7">
        <text>3-hydroxy-2-methylpropanoate + NAD(+) = 2-methyl-3-oxopropanoate + NADH + H(+)</text>
        <dbReference type="Rhea" id="RHEA:17681"/>
        <dbReference type="ChEBI" id="CHEBI:11805"/>
        <dbReference type="ChEBI" id="CHEBI:15378"/>
        <dbReference type="ChEBI" id="CHEBI:57540"/>
        <dbReference type="ChEBI" id="CHEBI:57700"/>
        <dbReference type="ChEBI" id="CHEBI:57945"/>
        <dbReference type="EC" id="1.1.1.31"/>
    </reaction>
</comment>
<evidence type="ECO:0000256" key="6">
    <source>
        <dbReference type="ARBA" id="ARBA00023027"/>
    </source>
</evidence>
<dbReference type="Pfam" id="PF03446">
    <property type="entry name" value="NAD_binding_2"/>
    <property type="match status" value="1"/>
</dbReference>
<evidence type="ECO:0000256" key="1">
    <source>
        <dbReference type="ARBA" id="ARBA00005109"/>
    </source>
</evidence>
<dbReference type="SUPFAM" id="SSF51735">
    <property type="entry name" value="NAD(P)-binding Rossmann-fold domains"/>
    <property type="match status" value="1"/>
</dbReference>
<proteinExistence type="inferred from homology"/>
<dbReference type="InterPro" id="IPR000648">
    <property type="entry name" value="Oxysterol-bd"/>
</dbReference>
<reference evidence="10 11" key="1">
    <citation type="submission" date="2014-06" db="EMBL/GenBank/DDBJ databases">
        <authorList>
            <person name="Swart Estienne"/>
        </authorList>
    </citation>
    <scope>NUCLEOTIDE SEQUENCE [LARGE SCALE GENOMIC DNA]</scope>
    <source>
        <strain evidence="10 11">130c</strain>
    </source>
</reference>
<evidence type="ECO:0000256" key="3">
    <source>
        <dbReference type="ARBA" id="ARBA00012991"/>
    </source>
</evidence>
<evidence type="ECO:0000313" key="10">
    <source>
        <dbReference type="EMBL" id="CDW79778.1"/>
    </source>
</evidence>
<evidence type="ECO:0000256" key="5">
    <source>
        <dbReference type="ARBA" id="ARBA00023002"/>
    </source>
</evidence>
<feature type="domain" description="3-hydroxyisobutyrate dehydrogenase-like NAD-binding" evidence="9">
    <location>
        <begin position="140"/>
        <end position="265"/>
    </location>
</feature>
<dbReference type="GO" id="GO:0050661">
    <property type="term" value="F:NADP binding"/>
    <property type="evidence" value="ECO:0007669"/>
    <property type="project" value="InterPro"/>
</dbReference>
<feature type="domain" description="6-phosphogluconate dehydrogenase NADP-binding" evidence="8">
    <location>
        <begin position="1"/>
        <end position="137"/>
    </location>
</feature>
<protein>
    <recommendedName>
        <fullName evidence="3">3-hydroxyisobutyrate dehydrogenase</fullName>
        <ecNumber evidence="3">1.1.1.31</ecNumber>
    </recommendedName>
</protein>
<dbReference type="InterPro" id="IPR013328">
    <property type="entry name" value="6PGD_dom2"/>
</dbReference>
<comment type="pathway">
    <text evidence="1">Amino-acid degradation; L-valine degradation.</text>
</comment>
<dbReference type="EC" id="1.1.1.31" evidence="3"/>
<keyword evidence="6" id="KW-0520">NAD</keyword>
<sequence>MGLPMTANLVQRGFQVKAFDLNPQTLEKCNELVDYIITSVPATKDVEELLKGPDGIFKNASKGTMILDTSTISPIASKEFAADAKKKELIFIDTPMSGGITGAQNGTLTFMVGCDKDNFEAAKHVLLGMGKNVFHCGGPGTGEIAKICNNLVLGINMIALAEGLSLGEKLGIDAKVLSNILSVSTGRSWCVDTYNPRPGVLENVPSSRNYNGGFQVSLIRKDLSIALEAAKLSDTETKFAEHAINYYRDLEKKGFGKKDFGFVYQYVHKNFEKLQGTSEIAQDLSNVDLNSTDQSQQPTEALIIQVQQEIDSKDLEDNPFIYSKEQSVQIYSFVDNRQKFDKLCPPPKYFTDEILLKQLPTRKEEVLKGMEETPQGGLICVDQEAMEKQKGVFIDVLKQLTINLLKGLTITHISLPVKIFEPRSTLQRIVDLYSYSPLYLTKAAQTTDQLERFKLVIVNAVASMYLCCSQNKPFNPILGETLQAKFSDGTEIYCEHTSHHPPISNFMIEPADKKSYQFWGFYEFVGNMSGNSLRAGQKGPNNIKFEDGQHIRYTLLDYKLGGTVMGDRTIEGIGNMVFEDLTNNFKCVLFFNTYKKSGFWTVTETGKKDEFNGIIYKTKTPIDPQQTYNLYYKKGASDIKDQTKLDNEIDEKLGVVTGSWLKDIVIDDQKYWDINEDIPYRQIPMLNQDQFIAPSDWRFREDLIWLKYENIPIAHNWKVRMEVQQRQDRRLRQLAGKGKSH</sequence>
<keyword evidence="5" id="KW-0560">Oxidoreductase</keyword>
<dbReference type="PANTHER" id="PTHR22981:SF7">
    <property type="entry name" value="3-HYDROXYISOBUTYRATE DEHYDROGENASE, MITOCHONDRIAL"/>
    <property type="match status" value="1"/>
</dbReference>
<dbReference type="InterPro" id="IPR036291">
    <property type="entry name" value="NAD(P)-bd_dom_sf"/>
</dbReference>
<dbReference type="Gene3D" id="3.40.50.720">
    <property type="entry name" value="NAD(P)-binding Rossmann-like Domain"/>
    <property type="match status" value="1"/>
</dbReference>
<evidence type="ECO:0000256" key="7">
    <source>
        <dbReference type="ARBA" id="ARBA00049197"/>
    </source>
</evidence>
<evidence type="ECO:0000259" key="8">
    <source>
        <dbReference type="Pfam" id="PF03446"/>
    </source>
</evidence>
<accession>A0A078AFW5</accession>
<name>A0A078AFW5_STYLE</name>
<dbReference type="Proteomes" id="UP000039865">
    <property type="component" value="Unassembled WGS sequence"/>
</dbReference>
<dbReference type="InParanoid" id="A0A078AFW5"/>
<dbReference type="InterPro" id="IPR037239">
    <property type="entry name" value="OSBP_sf"/>
</dbReference>
<dbReference type="InterPro" id="IPR008927">
    <property type="entry name" value="6-PGluconate_DH-like_C_sf"/>
</dbReference>
<dbReference type="InterPro" id="IPR011548">
    <property type="entry name" value="HIBADH"/>
</dbReference>
<evidence type="ECO:0000313" key="11">
    <source>
        <dbReference type="Proteomes" id="UP000039865"/>
    </source>
</evidence>
<evidence type="ECO:0000259" key="9">
    <source>
        <dbReference type="Pfam" id="PF14833"/>
    </source>
</evidence>
<evidence type="ECO:0000256" key="2">
    <source>
        <dbReference type="ARBA" id="ARBA00006013"/>
    </source>
</evidence>
<gene>
    <name evidence="10" type="primary">Contig12672.g13524</name>
    <name evidence="10" type="ORF">STYLEM_8770</name>
</gene>
<dbReference type="SUPFAM" id="SSF48179">
    <property type="entry name" value="6-phosphogluconate dehydrogenase C-terminal domain-like"/>
    <property type="match status" value="1"/>
</dbReference>
<dbReference type="FunFam" id="1.10.1040.10:FF:000006">
    <property type="entry name" value="3-hydroxyisobutyrate dehydrogenase"/>
    <property type="match status" value="1"/>
</dbReference>
<dbReference type="OrthoDB" id="438525at2759"/>
<keyword evidence="4" id="KW-0101">Branched-chain amino acid catabolism</keyword>
<dbReference type="GO" id="GO:0006574">
    <property type="term" value="P:L-valine catabolic process"/>
    <property type="evidence" value="ECO:0007669"/>
    <property type="project" value="UniProtKB-UniPathway"/>
</dbReference>
<dbReference type="SUPFAM" id="SSF144000">
    <property type="entry name" value="Oxysterol-binding protein-like"/>
    <property type="match status" value="1"/>
</dbReference>
<dbReference type="Pfam" id="PF01237">
    <property type="entry name" value="Oxysterol_BP"/>
    <property type="match status" value="1"/>
</dbReference>
<dbReference type="EMBL" id="CCKQ01008333">
    <property type="protein sequence ID" value="CDW79778.1"/>
    <property type="molecule type" value="Genomic_DNA"/>
</dbReference>
<organism evidence="10 11">
    <name type="scientific">Stylonychia lemnae</name>
    <name type="common">Ciliate</name>
    <dbReference type="NCBI Taxonomy" id="5949"/>
    <lineage>
        <taxon>Eukaryota</taxon>
        <taxon>Sar</taxon>
        <taxon>Alveolata</taxon>
        <taxon>Ciliophora</taxon>
        <taxon>Intramacronucleata</taxon>
        <taxon>Spirotrichea</taxon>
        <taxon>Stichotrichia</taxon>
        <taxon>Sporadotrichida</taxon>
        <taxon>Oxytrichidae</taxon>
        <taxon>Stylonychinae</taxon>
        <taxon>Stylonychia</taxon>
    </lineage>
</organism>